<dbReference type="Gene3D" id="2.70.130.10">
    <property type="entry name" value="Mannose-6-phosphate receptor binding domain"/>
    <property type="match status" value="8"/>
</dbReference>
<dbReference type="InterPro" id="IPR000479">
    <property type="entry name" value="CIMR_rpt"/>
</dbReference>
<evidence type="ECO:0000256" key="9">
    <source>
        <dbReference type="ARBA" id="ARBA00022729"/>
    </source>
</evidence>
<evidence type="ECO:0000256" key="10">
    <source>
        <dbReference type="ARBA" id="ARBA00022927"/>
    </source>
</evidence>
<dbReference type="InterPro" id="IPR009011">
    <property type="entry name" value="Man6P_isomerase_rcpt-bd_dom_sf"/>
</dbReference>
<dbReference type="OrthoDB" id="4504960at2759"/>
<dbReference type="InterPro" id="IPR044865">
    <property type="entry name" value="MRH_dom"/>
</dbReference>
<dbReference type="RefSeq" id="XP_047736829.1">
    <property type="nucleotide sequence ID" value="XM_047880873.1"/>
</dbReference>
<evidence type="ECO:0000256" key="6">
    <source>
        <dbReference type="ARBA" id="ARBA00013776"/>
    </source>
</evidence>
<evidence type="ECO:0000256" key="12">
    <source>
        <dbReference type="ARBA" id="ARBA00023006"/>
    </source>
</evidence>
<evidence type="ECO:0000256" key="17">
    <source>
        <dbReference type="ARBA" id="ARBA00023329"/>
    </source>
</evidence>
<dbReference type="PROSITE" id="PS51914">
    <property type="entry name" value="MRH"/>
    <property type="match status" value="8"/>
</dbReference>
<evidence type="ECO:0000256" key="3">
    <source>
        <dbReference type="ARBA" id="ARBA00004394"/>
    </source>
</evidence>
<keyword evidence="16" id="KW-1015">Disulfide bond</keyword>
<evidence type="ECO:0000256" key="18">
    <source>
        <dbReference type="SAM" id="Phobius"/>
    </source>
</evidence>
<keyword evidence="10" id="KW-0653">Protein transport</keyword>
<dbReference type="GO" id="GO:0005802">
    <property type="term" value="C:trans-Golgi network"/>
    <property type="evidence" value="ECO:0007669"/>
    <property type="project" value="TreeGrafter"/>
</dbReference>
<evidence type="ECO:0000313" key="22">
    <source>
        <dbReference type="RefSeq" id="XP_018019431.1"/>
    </source>
</evidence>
<dbReference type="GeneID" id="108675894"/>
<evidence type="ECO:0000256" key="1">
    <source>
        <dbReference type="ARBA" id="ARBA00004304"/>
    </source>
</evidence>
<dbReference type="Proteomes" id="UP000694843">
    <property type="component" value="Unplaced"/>
</dbReference>
<keyword evidence="14" id="KW-0496">Mitochondrion</keyword>
<keyword evidence="22 23" id="KW-0675">Receptor</keyword>
<proteinExistence type="inferred from homology"/>
<dbReference type="CTD" id="43223"/>
<evidence type="ECO:0000256" key="7">
    <source>
        <dbReference type="ARBA" id="ARBA00022448"/>
    </source>
</evidence>
<dbReference type="GO" id="GO:0034045">
    <property type="term" value="C:phagophore assembly site membrane"/>
    <property type="evidence" value="ECO:0007669"/>
    <property type="project" value="UniProtKB-SubCell"/>
</dbReference>
<evidence type="ECO:0000256" key="8">
    <source>
        <dbReference type="ARBA" id="ARBA00022692"/>
    </source>
</evidence>
<keyword evidence="8 18" id="KW-0812">Transmembrane</keyword>
<evidence type="ECO:0000259" key="20">
    <source>
        <dbReference type="PROSITE" id="PS51914"/>
    </source>
</evidence>
<feature type="signal peptide" evidence="19">
    <location>
        <begin position="1"/>
        <end position="29"/>
    </location>
</feature>
<evidence type="ECO:0000256" key="11">
    <source>
        <dbReference type="ARBA" id="ARBA00022989"/>
    </source>
</evidence>
<dbReference type="Pfam" id="PF00878">
    <property type="entry name" value="CIMR"/>
    <property type="match status" value="6"/>
</dbReference>
<comment type="subcellular location">
    <subcellularLocation>
        <location evidence="2">Cytoplasmic vesicle membrane</location>
        <topology evidence="2">Single-pass type I membrane protein</topology>
    </subcellularLocation>
    <subcellularLocation>
        <location evidence="3">Golgi apparatus membrane</location>
    </subcellularLocation>
    <subcellularLocation>
        <location evidence="1">Mitochondrion membrane</location>
        <topology evidence="1">Single-pass membrane protein</topology>
    </subcellularLocation>
    <subcellularLocation>
        <location evidence="4">Preautophagosomal structure membrane</location>
        <topology evidence="4">Single-pass type I membrane protein</topology>
    </subcellularLocation>
</comment>
<accession>A0A8B7P330</accession>
<feature type="domain" description="MRH" evidence="20">
    <location>
        <begin position="34"/>
        <end position="196"/>
    </location>
</feature>
<gene>
    <name evidence="22 23" type="primary">LOC108675894</name>
</gene>
<evidence type="ECO:0000256" key="5">
    <source>
        <dbReference type="ARBA" id="ARBA00005363"/>
    </source>
</evidence>
<evidence type="ECO:0000256" key="13">
    <source>
        <dbReference type="ARBA" id="ARBA00023034"/>
    </source>
</evidence>
<dbReference type="SUPFAM" id="SSF50911">
    <property type="entry name" value="Mannose 6-phosphate receptor domain"/>
    <property type="match status" value="8"/>
</dbReference>
<dbReference type="SMART" id="SM01404">
    <property type="entry name" value="CIMR"/>
    <property type="match status" value="8"/>
</dbReference>
<dbReference type="GO" id="GO:0000139">
    <property type="term" value="C:Golgi membrane"/>
    <property type="evidence" value="ECO:0007669"/>
    <property type="project" value="UniProtKB-SubCell"/>
</dbReference>
<evidence type="ECO:0000256" key="2">
    <source>
        <dbReference type="ARBA" id="ARBA00004358"/>
    </source>
</evidence>
<sequence>MKSREVFRTMILSCLVFIVCLTMVTDVGASDSKTKCTLTTDDHFYDLTSLAENDYWSVEDRVRYKDFNLNFYLSLCHPLRNTPPGSHCSDVGAGVCVVQISKNESLDLSDRIITVVNDNAGMVTDSSLQLTSEGWLEYKFTDGTPCEFHGTSANYTTSLNLLCPDAGKQESAGPLLMSNTACYLTFAWLTQAACPKILDNQKHLTCVDKFINSSEKLNLHSLHSSTFYNVSSILDGKQYQINICGAIETGSCGGKNATVCDVSNATNPVVISQLTRTDIDVMWDGPYFSLHYDKISDPADSSGTEKNVVIKFLCDRHAHNTTIYFIAGNSSHLYFYAKTSVVCSPEEHGCIIKDRKNQVFDLRPLHKKEENWEVLDRREDHRDVLYHLNLCGPVNPVGFYSCPPGNVGACQTSLNRQTAYNLGYITSDPVINSDGTITIIYTGGDACNQGKHTRSTRIILSCDKYEHEPVFLEESPTCELVFLWATPFACPKHVVESQTCQIQDPLYGFLYDLTPLRNSTQDYSAHDGLNDYHVNICGPVIEDYGSSILANASIVISKASSKTKISGGRSPGKLIFNDGTLTMEFSNGSQCQDGKTGSSRIIFLCDHEINDSSTGLTVFRNSDPCDSNFVWRTKHACPPHTVIDCSVTTSDGFLYDLNPLSLSNMNQEELNTKNDVRYVLNVCRSVVHSKDSRCAYDAAACLIDESHNNKSLNLGVVGKGPFVENGRLKIKYENGDKCNATHRYSTEIYFECDEENLYPYPSLATQENCKYIFEWKTRQACREKIEPSSFGNCSATDIFTNYQYDLSHLKIAKVYEVSKGDVSLLLNVCGPVIDSRCPDASSGSCVKNKSEKGYRSGGKANAELMVIPGTLTLRYTNGDTCSNGVNATTLISFFCGAEKTAEGPVLVSVDTESCTYYVNWHTELACEYRISCLAHGYDETIDLRPLIQHDSNYEVPVKDDEKFFINICRPLNHVHESTCIAGASTCHVTYHANGTSSSDSLGKPLTPPIYDHDGSVLIMYSLGSQCRQKPGLKYSTKIILLCDPSAGKGSPKFVTVTDDCQYKFEWRTIFVCPPASLTPKDTDNSSCQIRHEPGKANLDLSSLRKDRGYIVPFRGESYLVNVCGSVCGESGVCTDSTQISYGLSDLFQFKWDLGKLKLVYYGGESCASSLSGKRSSTIFFECDMSAGFGHPEADPLMEDLECMAAFTWKTNVTCLEAMYANTSENSEPTSTTKKPATTSLPRTTALPFITTLPSIDSNSTAAGAGAVSPAGSGGVSAGVAALITCVFVLALAGGIFYAVRSGLLHRLINRAKMSTATPRYSSRWSAANENANLLTSNQNSRLYNNIPSSLPHQDDDDDLLAVVS</sequence>
<dbReference type="GO" id="GO:0038023">
    <property type="term" value="F:signaling receptor activity"/>
    <property type="evidence" value="ECO:0007669"/>
    <property type="project" value="InterPro"/>
</dbReference>
<keyword evidence="12" id="KW-0072">Autophagy</keyword>
<evidence type="ECO:0000313" key="23">
    <source>
        <dbReference type="RefSeq" id="XP_047736829.1"/>
    </source>
</evidence>
<keyword evidence="11 18" id="KW-1133">Transmembrane helix</keyword>
<dbReference type="KEGG" id="hazt:108675894"/>
<organism evidence="21 22">
    <name type="scientific">Hyalella azteca</name>
    <name type="common">Amphipod</name>
    <dbReference type="NCBI Taxonomy" id="294128"/>
    <lineage>
        <taxon>Eukaryota</taxon>
        <taxon>Metazoa</taxon>
        <taxon>Ecdysozoa</taxon>
        <taxon>Arthropoda</taxon>
        <taxon>Crustacea</taxon>
        <taxon>Multicrustacea</taxon>
        <taxon>Malacostraca</taxon>
        <taxon>Eumalacostraca</taxon>
        <taxon>Peracarida</taxon>
        <taxon>Amphipoda</taxon>
        <taxon>Senticaudata</taxon>
        <taxon>Talitrida</taxon>
        <taxon>Talitroidea</taxon>
        <taxon>Hyalellidae</taxon>
        <taxon>Hyalella</taxon>
    </lineage>
</organism>
<feature type="transmembrane region" description="Helical" evidence="18">
    <location>
        <begin position="1277"/>
        <end position="1299"/>
    </location>
</feature>
<evidence type="ECO:0000313" key="21">
    <source>
        <dbReference type="Proteomes" id="UP000694843"/>
    </source>
</evidence>
<evidence type="ECO:0000256" key="19">
    <source>
        <dbReference type="SAM" id="SignalP"/>
    </source>
</evidence>
<feature type="domain" description="MRH" evidence="20">
    <location>
        <begin position="791"/>
        <end position="928"/>
    </location>
</feature>
<dbReference type="GO" id="GO:0006914">
    <property type="term" value="P:autophagy"/>
    <property type="evidence" value="ECO:0007669"/>
    <property type="project" value="UniProtKB-KW"/>
</dbReference>
<feature type="domain" description="MRH" evidence="20">
    <location>
        <begin position="1085"/>
        <end position="1216"/>
    </location>
</feature>
<evidence type="ECO:0000256" key="14">
    <source>
        <dbReference type="ARBA" id="ARBA00023128"/>
    </source>
</evidence>
<dbReference type="InterPro" id="IPR018939">
    <property type="entry name" value="Autophagy-rel_prot_27"/>
</dbReference>
<dbReference type="GO" id="GO:0010008">
    <property type="term" value="C:endosome membrane"/>
    <property type="evidence" value="ECO:0007669"/>
    <property type="project" value="UniProtKB-SubCell"/>
</dbReference>
<keyword evidence="7" id="KW-0813">Transport</keyword>
<evidence type="ECO:0000256" key="4">
    <source>
        <dbReference type="ARBA" id="ARBA00004472"/>
    </source>
</evidence>
<feature type="domain" description="MRH" evidence="20">
    <location>
        <begin position="498"/>
        <end position="639"/>
    </location>
</feature>
<protein>
    <recommendedName>
        <fullName evidence="6">Autophagy-related protein 27</fullName>
    </recommendedName>
</protein>
<keyword evidence="13" id="KW-0333">Golgi apparatus</keyword>
<feature type="domain" description="MRH" evidence="20">
    <location>
        <begin position="930"/>
        <end position="1074"/>
    </location>
</feature>
<dbReference type="GO" id="GO:0031966">
    <property type="term" value="C:mitochondrial membrane"/>
    <property type="evidence" value="ECO:0007669"/>
    <property type="project" value="UniProtKB-SubCell"/>
</dbReference>
<feature type="domain" description="MRH" evidence="20">
    <location>
        <begin position="643"/>
        <end position="783"/>
    </location>
</feature>
<keyword evidence="15 18" id="KW-0472">Membrane</keyword>
<name>A0A8B7P330_HYAAZ</name>
<feature type="domain" description="MRH" evidence="20">
    <location>
        <begin position="348"/>
        <end position="492"/>
    </location>
</feature>
<dbReference type="GO" id="GO:0015031">
    <property type="term" value="P:protein transport"/>
    <property type="evidence" value="ECO:0007669"/>
    <property type="project" value="UniProtKB-KW"/>
</dbReference>
<dbReference type="GO" id="GO:0005537">
    <property type="term" value="F:D-mannose binding"/>
    <property type="evidence" value="ECO:0007669"/>
    <property type="project" value="InterPro"/>
</dbReference>
<dbReference type="Pfam" id="PF09451">
    <property type="entry name" value="ATG27"/>
    <property type="match status" value="1"/>
</dbReference>
<reference evidence="22 23" key="1">
    <citation type="submission" date="2025-04" db="UniProtKB">
        <authorList>
            <consortium name="RefSeq"/>
        </authorList>
    </citation>
    <scope>IDENTIFICATION</scope>
    <source>
        <tissue evidence="22 23">Whole organism</tissue>
    </source>
</reference>
<keyword evidence="21" id="KW-1185">Reference proteome</keyword>
<keyword evidence="17" id="KW-0968">Cytoplasmic vesicle</keyword>
<evidence type="ECO:0000256" key="15">
    <source>
        <dbReference type="ARBA" id="ARBA00023136"/>
    </source>
</evidence>
<dbReference type="PANTHER" id="PTHR15071:SF0">
    <property type="entry name" value="MANNOSE 6-PHOSPHATE RECEPTOR-LIKE PROTEIN 1"/>
    <property type="match status" value="1"/>
</dbReference>
<comment type="similarity">
    <text evidence="5">Belongs to the ATG27 family.</text>
</comment>
<dbReference type="GO" id="GO:0007041">
    <property type="term" value="P:lysosomal transport"/>
    <property type="evidence" value="ECO:0007669"/>
    <property type="project" value="InterPro"/>
</dbReference>
<dbReference type="OMA" id="QNSTHRI"/>
<dbReference type="RefSeq" id="XP_018019431.1">
    <property type="nucleotide sequence ID" value="XM_018163942.2"/>
</dbReference>
<keyword evidence="9 19" id="KW-0732">Signal</keyword>
<feature type="domain" description="MRH" evidence="20">
    <location>
        <begin position="204"/>
        <end position="345"/>
    </location>
</feature>
<feature type="chain" id="PRO_5044664423" description="Autophagy-related protein 27" evidence="19">
    <location>
        <begin position="30"/>
        <end position="1364"/>
    </location>
</feature>
<evidence type="ECO:0000256" key="16">
    <source>
        <dbReference type="ARBA" id="ARBA00023157"/>
    </source>
</evidence>
<dbReference type="PANTHER" id="PTHR15071">
    <property type="entry name" value="MANNOSE-6-PHOSPHATE RECEPTOR FAMILY MEMBER"/>
    <property type="match status" value="1"/>
</dbReference>